<gene>
    <name evidence="12" type="primary">gspN</name>
    <name evidence="12" type="ORF">IC609_03105</name>
</gene>
<reference evidence="12" key="1">
    <citation type="submission" date="2020-09" db="EMBL/GenBank/DDBJ databases">
        <title>Genome seq and assembly of Limnohabitants sp.</title>
        <authorList>
            <person name="Chhetri G."/>
        </authorList>
    </citation>
    <scope>NUCLEOTIDE SEQUENCE</scope>
    <source>
        <strain evidence="12">JUR4</strain>
    </source>
</reference>
<proteinExistence type="inferred from homology"/>
<keyword evidence="5" id="KW-1003">Cell membrane</keyword>
<dbReference type="InterPro" id="IPR022792">
    <property type="entry name" value="T2SS_protein-GspN"/>
</dbReference>
<organism evidence="12 13">
    <name type="scientific">Limnohabitans radicicola</name>
    <dbReference type="NCBI Taxonomy" id="2771427"/>
    <lineage>
        <taxon>Bacteria</taxon>
        <taxon>Pseudomonadati</taxon>
        <taxon>Pseudomonadota</taxon>
        <taxon>Betaproteobacteria</taxon>
        <taxon>Burkholderiales</taxon>
        <taxon>Comamonadaceae</taxon>
        <taxon>Limnohabitans</taxon>
    </lineage>
</organism>
<protein>
    <recommendedName>
        <fullName evidence="3">Type II secretion system protein N</fullName>
    </recommendedName>
    <alternativeName>
        <fullName evidence="10">General secretion pathway protein N</fullName>
    </alternativeName>
</protein>
<keyword evidence="9 11" id="KW-0472">Membrane</keyword>
<keyword evidence="13" id="KW-1185">Reference proteome</keyword>
<keyword evidence="4" id="KW-0813">Transport</keyword>
<evidence type="ECO:0000256" key="3">
    <source>
        <dbReference type="ARBA" id="ARBA00021563"/>
    </source>
</evidence>
<sequence>MTTHLPRRTAVAPQGVWRWAVGGVLLGALAATGCWAPARWLTWGLSEASQGRVLLQAPRGTVWQGSAQLGLSGGAGSRDLQALPGRLSWTLGPSTQGLGLAFTLHADCCMHEPLQLQLTTRLGQWVLRLGQHQSMWPAGLLSGLGAPWNTLQPEGQLQLRTDALQLQWSAGRLQWQGLAELTARDMSSRLSTLRPMGSYQIQVTGAADGAFTATPQVQLSTLSGALHLKGQGQWLGERLRFTGEASAAEGQEDNLSNLLNIIGRRDGTRSLLSLG</sequence>
<comment type="caution">
    <text evidence="12">The sequence shown here is derived from an EMBL/GenBank/DDBJ whole genome shotgun (WGS) entry which is preliminary data.</text>
</comment>
<keyword evidence="11" id="KW-1133">Transmembrane helix</keyword>
<evidence type="ECO:0000256" key="4">
    <source>
        <dbReference type="ARBA" id="ARBA00022448"/>
    </source>
</evidence>
<evidence type="ECO:0000256" key="2">
    <source>
        <dbReference type="ARBA" id="ARBA00007208"/>
    </source>
</evidence>
<evidence type="ECO:0000256" key="5">
    <source>
        <dbReference type="ARBA" id="ARBA00022475"/>
    </source>
</evidence>
<evidence type="ECO:0000256" key="9">
    <source>
        <dbReference type="ARBA" id="ARBA00023136"/>
    </source>
</evidence>
<evidence type="ECO:0000256" key="7">
    <source>
        <dbReference type="ARBA" id="ARBA00022692"/>
    </source>
</evidence>
<dbReference type="Proteomes" id="UP000647424">
    <property type="component" value="Unassembled WGS sequence"/>
</dbReference>
<comment type="subcellular location">
    <subcellularLocation>
        <location evidence="1">Cell inner membrane</location>
    </subcellularLocation>
</comment>
<name>A0A927FF50_9BURK</name>
<dbReference type="Pfam" id="PF01203">
    <property type="entry name" value="T2SSN"/>
    <property type="match status" value="1"/>
</dbReference>
<evidence type="ECO:0000256" key="1">
    <source>
        <dbReference type="ARBA" id="ARBA00004533"/>
    </source>
</evidence>
<dbReference type="GO" id="GO:0015628">
    <property type="term" value="P:protein secretion by the type II secretion system"/>
    <property type="evidence" value="ECO:0007669"/>
    <property type="project" value="InterPro"/>
</dbReference>
<dbReference type="PROSITE" id="PS51257">
    <property type="entry name" value="PROKAR_LIPOPROTEIN"/>
    <property type="match status" value="1"/>
</dbReference>
<evidence type="ECO:0000256" key="11">
    <source>
        <dbReference type="SAM" id="Phobius"/>
    </source>
</evidence>
<evidence type="ECO:0000256" key="8">
    <source>
        <dbReference type="ARBA" id="ARBA00022927"/>
    </source>
</evidence>
<keyword evidence="6" id="KW-0997">Cell inner membrane</keyword>
<dbReference type="EMBL" id="JACYFT010000001">
    <property type="protein sequence ID" value="MBD8049518.1"/>
    <property type="molecule type" value="Genomic_DNA"/>
</dbReference>
<keyword evidence="8" id="KW-0653">Protein transport</keyword>
<keyword evidence="7 11" id="KW-0812">Transmembrane</keyword>
<accession>A0A927FF50</accession>
<evidence type="ECO:0000256" key="6">
    <source>
        <dbReference type="ARBA" id="ARBA00022519"/>
    </source>
</evidence>
<dbReference type="AlphaFoldDB" id="A0A927FF50"/>
<dbReference type="GO" id="GO:0015627">
    <property type="term" value="C:type II protein secretion system complex"/>
    <property type="evidence" value="ECO:0007669"/>
    <property type="project" value="InterPro"/>
</dbReference>
<evidence type="ECO:0000256" key="10">
    <source>
        <dbReference type="ARBA" id="ARBA00030772"/>
    </source>
</evidence>
<evidence type="ECO:0000313" key="12">
    <source>
        <dbReference type="EMBL" id="MBD8049518.1"/>
    </source>
</evidence>
<evidence type="ECO:0000313" key="13">
    <source>
        <dbReference type="Proteomes" id="UP000647424"/>
    </source>
</evidence>
<dbReference type="GO" id="GO:0005886">
    <property type="term" value="C:plasma membrane"/>
    <property type="evidence" value="ECO:0007669"/>
    <property type="project" value="UniProtKB-SubCell"/>
</dbReference>
<comment type="similarity">
    <text evidence="2">Belongs to the GSP N family.</text>
</comment>
<feature type="transmembrane region" description="Helical" evidence="11">
    <location>
        <begin position="16"/>
        <end position="36"/>
    </location>
</feature>
<dbReference type="RefSeq" id="WP_191817979.1">
    <property type="nucleotide sequence ID" value="NZ_JACYFT010000001.1"/>
</dbReference>